<dbReference type="Gene3D" id="1.10.260.40">
    <property type="entry name" value="lambda repressor-like DNA-binding domains"/>
    <property type="match status" value="1"/>
</dbReference>
<accession>A0ABX2N3P2</accession>
<evidence type="ECO:0000313" key="3">
    <source>
        <dbReference type="Proteomes" id="UP000652427"/>
    </source>
</evidence>
<keyword evidence="3" id="KW-1185">Reference proteome</keyword>
<dbReference type="SUPFAM" id="SSF47413">
    <property type="entry name" value="lambda repressor-like DNA-binding domains"/>
    <property type="match status" value="1"/>
</dbReference>
<dbReference type="Pfam" id="PF01381">
    <property type="entry name" value="HTH_3"/>
    <property type="match status" value="1"/>
</dbReference>
<dbReference type="CDD" id="cd00093">
    <property type="entry name" value="HTH_XRE"/>
    <property type="match status" value="1"/>
</dbReference>
<protein>
    <submittedName>
        <fullName evidence="2">Helix-turn-helix transcriptional regulator</fullName>
    </submittedName>
</protein>
<evidence type="ECO:0000313" key="2">
    <source>
        <dbReference type="EMBL" id="NVD28308.1"/>
    </source>
</evidence>
<dbReference type="EMBL" id="JABWMH010000003">
    <property type="protein sequence ID" value="NVD28308.1"/>
    <property type="molecule type" value="Genomic_DNA"/>
</dbReference>
<dbReference type="RefSeq" id="WP_100093760.1">
    <property type="nucleotide sequence ID" value="NZ_JABWMH010000003.1"/>
</dbReference>
<dbReference type="Proteomes" id="UP000652427">
    <property type="component" value="Unassembled WGS sequence"/>
</dbReference>
<organism evidence="2 3">
    <name type="scientific">Parasphingorhabdus flavimaris</name>
    <dbReference type="NCBI Taxonomy" id="266812"/>
    <lineage>
        <taxon>Bacteria</taxon>
        <taxon>Pseudomonadati</taxon>
        <taxon>Pseudomonadota</taxon>
        <taxon>Alphaproteobacteria</taxon>
        <taxon>Sphingomonadales</taxon>
        <taxon>Sphingomonadaceae</taxon>
        <taxon>Parasphingorhabdus</taxon>
    </lineage>
</organism>
<sequence>MKQVTPNGHLIKELRSNLEKNSTQKELSYAICISERKLRQIENENAPISVKTLDRLAKELGVRREQISMSQPVTNILPASEHNIFEAVLNDFRKEKLVPRFDYDLATVTMDEGLLIKSANQSNDFVCEIMVPLTDMTAQYAEDLIAALTSLTWSERSILDTITSTEEIILRRRVKQLMVLLRGNDIWIYHTTLFRRLPERHTLPPENEPSELSSRFIVALAAPGEYGETSIEVQVDHGQPFIIPALDGKVS</sequence>
<dbReference type="InterPro" id="IPR001387">
    <property type="entry name" value="Cro/C1-type_HTH"/>
</dbReference>
<proteinExistence type="predicted"/>
<dbReference type="PROSITE" id="PS50943">
    <property type="entry name" value="HTH_CROC1"/>
    <property type="match status" value="1"/>
</dbReference>
<feature type="domain" description="HTH cro/C1-type" evidence="1">
    <location>
        <begin position="11"/>
        <end position="67"/>
    </location>
</feature>
<name>A0ABX2N3P2_9SPHN</name>
<reference evidence="2 3" key="1">
    <citation type="submission" date="2020-06" db="EMBL/GenBank/DDBJ databases">
        <authorList>
            <person name="Kim S.-J."/>
            <person name="Park S.-J."/>
        </authorList>
    </citation>
    <scope>NUCLEOTIDE SEQUENCE [LARGE SCALE GENOMIC DNA]</scope>
    <source>
        <strain evidence="2 3">SW-151</strain>
    </source>
</reference>
<evidence type="ECO:0000259" key="1">
    <source>
        <dbReference type="PROSITE" id="PS50943"/>
    </source>
</evidence>
<comment type="caution">
    <text evidence="2">The sequence shown here is derived from an EMBL/GenBank/DDBJ whole genome shotgun (WGS) entry which is preliminary data.</text>
</comment>
<dbReference type="InterPro" id="IPR010982">
    <property type="entry name" value="Lambda_DNA-bd_dom_sf"/>
</dbReference>
<dbReference type="SMART" id="SM00530">
    <property type="entry name" value="HTH_XRE"/>
    <property type="match status" value="1"/>
</dbReference>
<gene>
    <name evidence="2" type="ORF">HUO14_10375</name>
</gene>